<dbReference type="Gene3D" id="3.30.2000.30">
    <property type="match status" value="1"/>
</dbReference>
<dbReference type="RefSeq" id="WP_307253246.1">
    <property type="nucleotide sequence ID" value="NZ_JAUSUV010000008.1"/>
</dbReference>
<evidence type="ECO:0000313" key="1">
    <source>
        <dbReference type="EMBL" id="MDQ0417922.1"/>
    </source>
</evidence>
<sequence>MIELQRFIVTQLKKIHSRVYLEWTPQDTPYPYVVYQIPNSSEVNRREDFVLEINVWDRLPEPSGSTVRLQMLADQMDQQLNRLIYTDESGWTVRFFRMSRLMLPDPDPSIRRRQLRYEIRTYRRDT</sequence>
<gene>
    <name evidence="1" type="ORF">J2Z48_002106</name>
</gene>
<evidence type="ECO:0008006" key="3">
    <source>
        <dbReference type="Google" id="ProtNLM"/>
    </source>
</evidence>
<keyword evidence="2" id="KW-1185">Reference proteome</keyword>
<proteinExistence type="predicted"/>
<comment type="caution">
    <text evidence="1">The sequence shown here is derived from an EMBL/GenBank/DDBJ whole genome shotgun (WGS) entry which is preliminary data.</text>
</comment>
<organism evidence="1 2">
    <name type="scientific">Croceifilum oryzae</name>
    <dbReference type="NCBI Taxonomy" id="1553429"/>
    <lineage>
        <taxon>Bacteria</taxon>
        <taxon>Bacillati</taxon>
        <taxon>Bacillota</taxon>
        <taxon>Bacilli</taxon>
        <taxon>Bacillales</taxon>
        <taxon>Thermoactinomycetaceae</taxon>
        <taxon>Croceifilum</taxon>
    </lineage>
</organism>
<dbReference type="InterPro" id="IPR053745">
    <property type="entry name" value="Viral_Tail_Comp_sf"/>
</dbReference>
<protein>
    <recommendedName>
        <fullName evidence="3">DUF3168 domain-containing protein</fullName>
    </recommendedName>
</protein>
<dbReference type="Pfam" id="PF11367">
    <property type="entry name" value="Tail_completion_gp17"/>
    <property type="match status" value="1"/>
</dbReference>
<dbReference type="Proteomes" id="UP001238450">
    <property type="component" value="Unassembled WGS sequence"/>
</dbReference>
<dbReference type="EMBL" id="JAUSUV010000008">
    <property type="protein sequence ID" value="MDQ0417922.1"/>
    <property type="molecule type" value="Genomic_DNA"/>
</dbReference>
<name>A0AAJ1TJ74_9BACL</name>
<dbReference type="AlphaFoldDB" id="A0AAJ1TJ74"/>
<evidence type="ECO:0000313" key="2">
    <source>
        <dbReference type="Proteomes" id="UP001238450"/>
    </source>
</evidence>
<accession>A0AAJ1TJ74</accession>
<dbReference type="InterPro" id="IPR021508">
    <property type="entry name" value="Gp17-like"/>
</dbReference>
<reference evidence="1 2" key="1">
    <citation type="submission" date="2023-07" db="EMBL/GenBank/DDBJ databases">
        <title>Genomic Encyclopedia of Type Strains, Phase IV (KMG-IV): sequencing the most valuable type-strain genomes for metagenomic binning, comparative biology and taxonomic classification.</title>
        <authorList>
            <person name="Goeker M."/>
        </authorList>
    </citation>
    <scope>NUCLEOTIDE SEQUENCE [LARGE SCALE GENOMIC DNA]</scope>
    <source>
        <strain evidence="1 2">DSM 46876</strain>
    </source>
</reference>